<feature type="non-terminal residue" evidence="1">
    <location>
        <position position="1"/>
    </location>
</feature>
<reference evidence="1" key="1">
    <citation type="submission" date="2015-07" db="EMBL/GenBank/DDBJ databases">
        <title>Adaptation to a free-living lifestyle via gene acquisitions in the diplomonad Trepomonas sp. PC1.</title>
        <authorList>
            <person name="Xu F."/>
            <person name="Jerlstrom-Hultqvist J."/>
            <person name="Kolisko M."/>
            <person name="Simpson A.G.B."/>
            <person name="Roger A.J."/>
            <person name="Svard S.G."/>
            <person name="Andersson J.O."/>
        </authorList>
    </citation>
    <scope>NUCLEOTIDE SEQUENCE</scope>
    <source>
        <strain evidence="1">PC1</strain>
    </source>
</reference>
<organism evidence="1">
    <name type="scientific">Trepomonas sp. PC1</name>
    <dbReference type="NCBI Taxonomy" id="1076344"/>
    <lineage>
        <taxon>Eukaryota</taxon>
        <taxon>Metamonada</taxon>
        <taxon>Diplomonadida</taxon>
        <taxon>Hexamitidae</taxon>
        <taxon>Hexamitinae</taxon>
        <taxon>Trepomonas</taxon>
    </lineage>
</organism>
<dbReference type="AlphaFoldDB" id="A0A146K4C1"/>
<sequence>FLEQFEIKMMKITENEYISIGNNDLMALINEFTAFVQPQTVPDCMQLIKLIIKSVEQQSEIDQFTQEQNSFKKENLAEVQKQLFDLGLDNESQYFGAKNIFSHMIRLMFRIPNFLTAFLSCVCGFYSSQPTETINQFRKMLPRFDLGCFYQLLKRTSQKFNNINLVDPFSVCGSVNRAFKNNVEQKMIQYEPLTYKTPRNAEFCEINDELQKITINAIKSADIKRIMIFVMYINLLLHHKCKDKSIFTNLSDEFEIQLQNAHFEETNHINIISWLYKGNLEQILSEIFKFDTKYENEAYIIQQPNQSIITLSAKKIQNLIAGNQKIQNNCKQLSDSISKIQKQRLYALLLLNADDQYVQFQQEKYLSLLQINQISKNNLSLITFCEKCNTLQQSLEWQKEEIQTAVCLIQQFLYEDMLQQCYYLDKMIEFFEKECFSQIVRSIVEQMNIIIDKEEVLLRHFIFENKMATFIKTITNQSQTTSKYYLDAIFSSSDCVDAILKVFQENKVIVKDLYHRSIPYSIQQQDNDEHSNQNEDRIDTVIEEEHQLQNDKSDESNQLESQIVENNTKIDEIQQIHEQIDVDLFVQNIENVQSNDILEIQEQQEEISAETSEKQQNINLDEIHAEILEKIEIQHSDSESSDNVVIIHNNQKVEEIQNYVQLPQIASQLLQQQKSHKIPSILINSSLFKSSNIQENLKLLISTHGELHSQINSEFYNQQYCFVPDEDVDGILQQEIQYNKIPLLSDGTIFDEVNLCLEEGEFIDIRQHQENYMTPNFEVDPSVCARCGCKIDFNQNAQLPDISENTPSEITVQQAKFVSCGYFDVLFCSKCVQGVNFENYSRTSLVAQTKLFVSALGIDDFAICLFKTMPMDTDDIMLKERIFILKQYQLKVFGCSKLQQIMQSDSLCGGSNRWFDNEVSSADLSICYSNPNYNLQSQHTEFKKEVERRKAKIPMILEQILQIPPSEGFGLAQKVYNTFFVLFIHQLYCPKCQQLQNMCEKCGEAKPSGIDVFLQCLKPKKGFKYDFCRRCLDVNHIGCLDAQGYCKYCQTFDE</sequence>
<evidence type="ECO:0000313" key="1">
    <source>
        <dbReference type="EMBL" id="JAP90421.1"/>
    </source>
</evidence>
<dbReference type="EMBL" id="GDID01006185">
    <property type="protein sequence ID" value="JAP90421.1"/>
    <property type="molecule type" value="Transcribed_RNA"/>
</dbReference>
<accession>A0A146K4C1</accession>
<name>A0A146K4C1_9EUKA</name>
<gene>
    <name evidence="1" type="ORF">TPC1_30084</name>
</gene>
<protein>
    <submittedName>
        <fullName evidence="1">Uncharacterized protein</fullName>
    </submittedName>
</protein>
<proteinExistence type="predicted"/>